<evidence type="ECO:0008006" key="3">
    <source>
        <dbReference type="Google" id="ProtNLM"/>
    </source>
</evidence>
<gene>
    <name evidence="1" type="ORF">EC844_1117</name>
</gene>
<organism evidence="1 2">
    <name type="scientific">Acinetobacter calcoaceticus</name>
    <dbReference type="NCBI Taxonomy" id="471"/>
    <lineage>
        <taxon>Bacteria</taxon>
        <taxon>Pseudomonadati</taxon>
        <taxon>Pseudomonadota</taxon>
        <taxon>Gammaproteobacteria</taxon>
        <taxon>Moraxellales</taxon>
        <taxon>Moraxellaceae</taxon>
        <taxon>Acinetobacter</taxon>
        <taxon>Acinetobacter calcoaceticus/baumannii complex</taxon>
    </lineage>
</organism>
<sequence>MSINTEYLAPEQPDLKWWGEELFEVNQSKTWQFGSLLFRLTRGLQEWRLEYHRPLMQFDYEQRWHRINDAEMRFPQPIHVERYMFRETHRSFQLMPRLADRSVVIKPTDPIYIPAGQRGTLFISTPLWISGFVQGQKDPLFDLPVILPKDTWFGPDKRNGEMCYATTVDGRTDLHQLKTRAFRAVTPIDFHNTSSHQLRFDKMNVPVTALPLFYSESTGRLWTSQIKVIHEASDRQPRVRIENRTPPLAGEVIYVHPARSPGGALFNMFDSFF</sequence>
<dbReference type="AlphaFoldDB" id="A0A4V2R113"/>
<dbReference type="OrthoDB" id="6695259at2"/>
<accession>A0A4V2R113</accession>
<evidence type="ECO:0000313" key="1">
    <source>
        <dbReference type="EMBL" id="TCM66718.1"/>
    </source>
</evidence>
<proteinExistence type="predicted"/>
<protein>
    <recommendedName>
        <fullName evidence="3">DUF432 domain-containing protein</fullName>
    </recommendedName>
</protein>
<name>A0A4V2R113_ACICA</name>
<dbReference type="Proteomes" id="UP000294963">
    <property type="component" value="Unassembled WGS sequence"/>
</dbReference>
<evidence type="ECO:0000313" key="2">
    <source>
        <dbReference type="Proteomes" id="UP000294963"/>
    </source>
</evidence>
<dbReference type="EMBL" id="SLVJ01000011">
    <property type="protein sequence ID" value="TCM66718.1"/>
    <property type="molecule type" value="Genomic_DNA"/>
</dbReference>
<comment type="caution">
    <text evidence="1">The sequence shown here is derived from an EMBL/GenBank/DDBJ whole genome shotgun (WGS) entry which is preliminary data.</text>
</comment>
<keyword evidence="2" id="KW-1185">Reference proteome</keyword>
<reference evidence="1 2" key="1">
    <citation type="submission" date="2019-03" db="EMBL/GenBank/DDBJ databases">
        <title>Genomic analyses of the natural microbiome of Caenorhabditis elegans.</title>
        <authorList>
            <person name="Samuel B."/>
        </authorList>
    </citation>
    <scope>NUCLEOTIDE SEQUENCE [LARGE SCALE GENOMIC DNA]</scope>
    <source>
        <strain evidence="1 2">JUb89</strain>
    </source>
</reference>